<evidence type="ECO:0000256" key="1">
    <source>
        <dbReference type="ARBA" id="ARBA00022723"/>
    </source>
</evidence>
<evidence type="ECO:0000313" key="11">
    <source>
        <dbReference type="Proteomes" id="UP000256970"/>
    </source>
</evidence>
<evidence type="ECO:0000256" key="7">
    <source>
        <dbReference type="PROSITE-ProRule" id="PRU00175"/>
    </source>
</evidence>
<protein>
    <recommendedName>
        <fullName evidence="9">RING-type domain-containing protein</fullName>
    </recommendedName>
</protein>
<dbReference type="Gene3D" id="3.30.40.10">
    <property type="entry name" value="Zinc/RING finger domain, C3HC4 (zinc finger)"/>
    <property type="match status" value="1"/>
</dbReference>
<feature type="region of interest" description="Disordered" evidence="8">
    <location>
        <begin position="557"/>
        <end position="579"/>
    </location>
</feature>
<feature type="compositionally biased region" description="Low complexity" evidence="8">
    <location>
        <begin position="570"/>
        <end position="579"/>
    </location>
</feature>
<dbReference type="PANTHER" id="PTHR24198:SF165">
    <property type="entry name" value="ANKYRIN REPEAT-CONTAINING PROTEIN-RELATED"/>
    <property type="match status" value="1"/>
</dbReference>
<dbReference type="PROSITE" id="PS50297">
    <property type="entry name" value="ANK_REP_REGION"/>
    <property type="match status" value="3"/>
</dbReference>
<evidence type="ECO:0000259" key="9">
    <source>
        <dbReference type="PROSITE" id="PS50089"/>
    </source>
</evidence>
<gene>
    <name evidence="10" type="ORF">BQ4739_LOCUS12464</name>
</gene>
<feature type="compositionally biased region" description="Low complexity" evidence="8">
    <location>
        <begin position="626"/>
        <end position="642"/>
    </location>
</feature>
<dbReference type="Pfam" id="PF12796">
    <property type="entry name" value="Ank_2"/>
    <property type="match status" value="1"/>
</dbReference>
<evidence type="ECO:0000256" key="3">
    <source>
        <dbReference type="ARBA" id="ARBA00022771"/>
    </source>
</evidence>
<keyword evidence="5 6" id="KW-0040">ANK repeat</keyword>
<feature type="compositionally biased region" description="Polar residues" evidence="8">
    <location>
        <begin position="614"/>
        <end position="625"/>
    </location>
</feature>
<name>A0A383W507_TETOB</name>
<dbReference type="GO" id="GO:0008270">
    <property type="term" value="F:zinc ion binding"/>
    <property type="evidence" value="ECO:0007669"/>
    <property type="project" value="UniProtKB-KW"/>
</dbReference>
<dbReference type="SUPFAM" id="SSF57850">
    <property type="entry name" value="RING/U-box"/>
    <property type="match status" value="1"/>
</dbReference>
<reference evidence="10 11" key="1">
    <citation type="submission" date="2016-10" db="EMBL/GenBank/DDBJ databases">
        <authorList>
            <person name="Cai Z."/>
        </authorList>
    </citation>
    <scope>NUCLEOTIDE SEQUENCE [LARGE SCALE GENOMIC DNA]</scope>
</reference>
<feature type="region of interest" description="Disordered" evidence="8">
    <location>
        <begin position="613"/>
        <end position="659"/>
    </location>
</feature>
<dbReference type="InterPro" id="IPR017907">
    <property type="entry name" value="Znf_RING_CS"/>
</dbReference>
<dbReference type="AlphaFoldDB" id="A0A383W507"/>
<feature type="repeat" description="ANK" evidence="6">
    <location>
        <begin position="242"/>
        <end position="264"/>
    </location>
</feature>
<dbReference type="InterPro" id="IPR001841">
    <property type="entry name" value="Znf_RING"/>
</dbReference>
<evidence type="ECO:0000256" key="2">
    <source>
        <dbReference type="ARBA" id="ARBA00022737"/>
    </source>
</evidence>
<dbReference type="STRING" id="3088.A0A383W507"/>
<evidence type="ECO:0000256" key="4">
    <source>
        <dbReference type="ARBA" id="ARBA00022833"/>
    </source>
</evidence>
<feature type="region of interest" description="Disordered" evidence="8">
    <location>
        <begin position="413"/>
        <end position="498"/>
    </location>
</feature>
<keyword evidence="11" id="KW-1185">Reference proteome</keyword>
<feature type="compositionally biased region" description="Basic residues" evidence="8">
    <location>
        <begin position="438"/>
        <end position="450"/>
    </location>
</feature>
<keyword evidence="3 7" id="KW-0863">Zinc-finger</keyword>
<keyword evidence="1" id="KW-0479">Metal-binding</keyword>
<dbReference type="InterPro" id="IPR013083">
    <property type="entry name" value="Znf_RING/FYVE/PHD"/>
</dbReference>
<dbReference type="InterPro" id="IPR036770">
    <property type="entry name" value="Ankyrin_rpt-contain_sf"/>
</dbReference>
<dbReference type="Pfam" id="PF00023">
    <property type="entry name" value="Ank"/>
    <property type="match status" value="2"/>
</dbReference>
<evidence type="ECO:0000313" key="10">
    <source>
        <dbReference type="EMBL" id="SZX72273.1"/>
    </source>
</evidence>
<organism evidence="10 11">
    <name type="scientific">Tetradesmus obliquus</name>
    <name type="common">Green alga</name>
    <name type="synonym">Acutodesmus obliquus</name>
    <dbReference type="NCBI Taxonomy" id="3088"/>
    <lineage>
        <taxon>Eukaryota</taxon>
        <taxon>Viridiplantae</taxon>
        <taxon>Chlorophyta</taxon>
        <taxon>core chlorophytes</taxon>
        <taxon>Chlorophyceae</taxon>
        <taxon>CS clade</taxon>
        <taxon>Sphaeropleales</taxon>
        <taxon>Scenedesmaceae</taxon>
        <taxon>Tetradesmus</taxon>
    </lineage>
</organism>
<dbReference type="SUPFAM" id="SSF48403">
    <property type="entry name" value="Ankyrin repeat"/>
    <property type="match status" value="1"/>
</dbReference>
<feature type="compositionally biased region" description="Low complexity" evidence="8">
    <location>
        <begin position="413"/>
        <end position="436"/>
    </location>
</feature>
<keyword evidence="2" id="KW-0677">Repeat</keyword>
<evidence type="ECO:0000256" key="6">
    <source>
        <dbReference type="PROSITE-ProRule" id="PRU00023"/>
    </source>
</evidence>
<dbReference type="PROSITE" id="PS50089">
    <property type="entry name" value="ZF_RING_2"/>
    <property type="match status" value="1"/>
</dbReference>
<dbReference type="EMBL" id="FNXT01001124">
    <property type="protein sequence ID" value="SZX72273.1"/>
    <property type="molecule type" value="Genomic_DNA"/>
</dbReference>
<keyword evidence="4" id="KW-0862">Zinc</keyword>
<proteinExistence type="predicted"/>
<dbReference type="InterPro" id="IPR002110">
    <property type="entry name" value="Ankyrin_rpt"/>
</dbReference>
<dbReference type="SMART" id="SM00248">
    <property type="entry name" value="ANK"/>
    <property type="match status" value="5"/>
</dbReference>
<feature type="repeat" description="ANK" evidence="6">
    <location>
        <begin position="199"/>
        <end position="231"/>
    </location>
</feature>
<dbReference type="Proteomes" id="UP000256970">
    <property type="component" value="Unassembled WGS sequence"/>
</dbReference>
<feature type="compositionally biased region" description="Basic residues" evidence="8">
    <location>
        <begin position="474"/>
        <end position="485"/>
    </location>
</feature>
<evidence type="ECO:0000256" key="5">
    <source>
        <dbReference type="ARBA" id="ARBA00023043"/>
    </source>
</evidence>
<feature type="repeat" description="ANK" evidence="6">
    <location>
        <begin position="122"/>
        <end position="154"/>
    </location>
</feature>
<dbReference type="Pfam" id="PF13920">
    <property type="entry name" value="zf-C3HC4_3"/>
    <property type="match status" value="1"/>
</dbReference>
<dbReference type="PANTHER" id="PTHR24198">
    <property type="entry name" value="ANKYRIN REPEAT AND PROTEIN KINASE DOMAIN-CONTAINING PROTEIN"/>
    <property type="match status" value="1"/>
</dbReference>
<accession>A0A383W507</accession>
<dbReference type="SMART" id="SM00184">
    <property type="entry name" value="RING"/>
    <property type="match status" value="1"/>
</dbReference>
<feature type="domain" description="RING-type" evidence="9">
    <location>
        <begin position="702"/>
        <end position="744"/>
    </location>
</feature>
<evidence type="ECO:0000256" key="8">
    <source>
        <dbReference type="SAM" id="MobiDB-lite"/>
    </source>
</evidence>
<sequence>MGNTASGHAAAGGSSMSARVADPGKELLRSAEQGEANVVAWILATDVHYLSHSSVFGGNTAWHKAAKAGRVEVLEAMEQVVQQQFTMASKPSRELMPPYRLARLGSSTADVLARLVNKANLKGITPLMLACAGCHTDVVAWLLKHGADVWRHDRVRRHTALHCAAQAGAVDAVRLLLASAGNSTHPTTGKRLVELGNHAGLTALHYAVHCDELEAVQLLLAADADITAQAEFPDLDWSTVNAGDTVMHIAATKGNIDCIRILLRAYNEKSGSLMPDSGLPRRLRDPRAMRNDYGRLPYHLAMRKGHTWLAEMLDPSVPVRYLLAGEELGTDTTWGPPRLATIAASVLHKSLVADLTAIKSLVQAEEVAAAAAAPPAATGAAAAGTAAAVAEVAEVPAPAHVYAAPASGTVQQVSSSVQPAEADTTAAADDGSSDAASQRRRWSLSMHRRSNSFGASGRPNSRAGPAADSSARPPSRRQGHSRRGSRTAGEFGAPPSPLSPRVLMSVMLGGAAAAAGQEQQGDQGLDSAAVSPKPHLDDVLSLLECGLQLPPCLSARGHKAQGTGTGVEPAAEQQQQQALSHAASGSLFSMADLDVTNTDWECEMFLPLPPSASPRVSTVCQNEAGQQQQQLQQPHAQEQQRQQQDHEQQQQQQGNSNDAEVRSSMLEVMLQQFKWSSAAAAAALPCNCVSDAGSLGEDGRTCGVCLDAAPTACILPCKHNMCADCAMDMCERFSISTAVCPFCRCIIRGFAPTNLPHLAAAPAAAAAAAVPSSATPTS</sequence>
<dbReference type="PROSITE" id="PS00518">
    <property type="entry name" value="ZF_RING_1"/>
    <property type="match status" value="1"/>
</dbReference>
<dbReference type="PROSITE" id="PS50088">
    <property type="entry name" value="ANK_REPEAT"/>
    <property type="match status" value="3"/>
</dbReference>
<dbReference type="Gene3D" id="1.25.40.20">
    <property type="entry name" value="Ankyrin repeat-containing domain"/>
    <property type="match status" value="2"/>
</dbReference>